<evidence type="ECO:0000313" key="9">
    <source>
        <dbReference type="Proteomes" id="UP000000674"/>
    </source>
</evidence>
<dbReference type="GO" id="GO:0015035">
    <property type="term" value="F:protein-disulfide reductase activity"/>
    <property type="evidence" value="ECO:0007669"/>
    <property type="project" value="InterPro"/>
</dbReference>
<evidence type="ECO:0000256" key="6">
    <source>
        <dbReference type="PIRSR" id="PIRSR000077-4"/>
    </source>
</evidence>
<evidence type="ECO:0000256" key="4">
    <source>
        <dbReference type="ARBA" id="ARBA00023284"/>
    </source>
</evidence>
<dbReference type="RefSeq" id="WP_011696309.1">
    <property type="nucleotide sequence ID" value="NC_008553.1"/>
</dbReference>
<keyword evidence="2" id="KW-0249">Electron transport</keyword>
<dbReference type="InterPro" id="IPR017937">
    <property type="entry name" value="Thioredoxin_CS"/>
</dbReference>
<feature type="site" description="Deprotonates C-terminal active site Cys" evidence="5">
    <location>
        <position position="17"/>
    </location>
</feature>
<dbReference type="InterPro" id="IPR013766">
    <property type="entry name" value="Thioredoxin_domain"/>
</dbReference>
<dbReference type="PROSITE" id="PS00194">
    <property type="entry name" value="THIOREDOXIN_1"/>
    <property type="match status" value="1"/>
</dbReference>
<sequence length="98" mass="11377">MISFEEVEDLDKPVLMDFFAEWCGPCRMQTPIMEELDKKYGGRIEIKKIDVDRNIELANRYNIMVVPTIILEKDGKEVRRWLGVTSKEELSSAIDAIL</sequence>
<dbReference type="GO" id="GO:0005737">
    <property type="term" value="C:cytoplasm"/>
    <property type="evidence" value="ECO:0007669"/>
    <property type="project" value="TreeGrafter"/>
</dbReference>
<feature type="site" description="Contributes to redox potential value" evidence="5">
    <location>
        <position position="24"/>
    </location>
</feature>
<feature type="domain" description="Thioredoxin" evidence="7">
    <location>
        <begin position="1"/>
        <end position="98"/>
    </location>
</feature>
<dbReference type="Proteomes" id="UP000000674">
    <property type="component" value="Chromosome"/>
</dbReference>
<dbReference type="GeneID" id="4462884"/>
<dbReference type="InterPro" id="IPR036249">
    <property type="entry name" value="Thioredoxin-like_sf"/>
</dbReference>
<evidence type="ECO:0000313" key="8">
    <source>
        <dbReference type="EMBL" id="ABK14916.1"/>
    </source>
</evidence>
<keyword evidence="1" id="KW-0813">Transport</keyword>
<dbReference type="EMBL" id="CP000477">
    <property type="protein sequence ID" value="ABK14916.1"/>
    <property type="molecule type" value="Genomic_DNA"/>
</dbReference>
<dbReference type="KEGG" id="mtp:Mthe_1133"/>
<name>A0B892_METTP</name>
<proteinExistence type="predicted"/>
<evidence type="ECO:0000256" key="5">
    <source>
        <dbReference type="PIRSR" id="PIRSR000077-1"/>
    </source>
</evidence>
<protein>
    <submittedName>
        <fullName evidence="8">Thioredoxin</fullName>
    </submittedName>
</protein>
<feature type="site" description="Contributes to redox potential value" evidence="5">
    <location>
        <position position="25"/>
    </location>
</feature>
<evidence type="ECO:0000256" key="2">
    <source>
        <dbReference type="ARBA" id="ARBA00022982"/>
    </source>
</evidence>
<evidence type="ECO:0000256" key="1">
    <source>
        <dbReference type="ARBA" id="ARBA00022448"/>
    </source>
</evidence>
<dbReference type="InterPro" id="IPR005746">
    <property type="entry name" value="Thioredoxin"/>
</dbReference>
<evidence type="ECO:0000256" key="3">
    <source>
        <dbReference type="ARBA" id="ARBA00023157"/>
    </source>
</evidence>
<dbReference type="PROSITE" id="PS51352">
    <property type="entry name" value="THIOREDOXIN_2"/>
    <property type="match status" value="1"/>
</dbReference>
<dbReference type="CDD" id="cd02947">
    <property type="entry name" value="TRX_family"/>
    <property type="match status" value="1"/>
</dbReference>
<dbReference type="SUPFAM" id="SSF52833">
    <property type="entry name" value="Thioredoxin-like"/>
    <property type="match status" value="1"/>
</dbReference>
<dbReference type="PANTHER" id="PTHR45663:SF11">
    <property type="entry name" value="GEO12009P1"/>
    <property type="match status" value="1"/>
</dbReference>
<dbReference type="STRING" id="349307.Mthe_1133"/>
<feature type="active site" description="Nucleophile" evidence="5">
    <location>
        <position position="23"/>
    </location>
</feature>
<dbReference type="FunFam" id="3.40.30.10:FF:000001">
    <property type="entry name" value="Thioredoxin"/>
    <property type="match status" value="1"/>
</dbReference>
<dbReference type="PANTHER" id="PTHR45663">
    <property type="entry name" value="GEO12009P1"/>
    <property type="match status" value="1"/>
</dbReference>
<dbReference type="AlphaFoldDB" id="A0B892"/>
<dbReference type="HOGENOM" id="CLU_090389_10_4_2"/>
<dbReference type="NCBIfam" id="TIGR01068">
    <property type="entry name" value="thioredoxin"/>
    <property type="match status" value="1"/>
</dbReference>
<accession>A0B892</accession>
<dbReference type="PIRSF" id="PIRSF000077">
    <property type="entry name" value="Thioredoxin"/>
    <property type="match status" value="1"/>
</dbReference>
<gene>
    <name evidence="8" type="ordered locus">Mthe_1133</name>
</gene>
<keyword evidence="4 6" id="KW-0676">Redox-active center</keyword>
<dbReference type="Pfam" id="PF00085">
    <property type="entry name" value="Thioredoxin"/>
    <property type="match status" value="1"/>
</dbReference>
<dbReference type="Gene3D" id="3.40.30.10">
    <property type="entry name" value="Glutaredoxin"/>
    <property type="match status" value="1"/>
</dbReference>
<keyword evidence="3 6" id="KW-1015">Disulfide bond</keyword>
<dbReference type="PRINTS" id="PR00421">
    <property type="entry name" value="THIOREDOXIN"/>
</dbReference>
<organism evidence="8 9">
    <name type="scientific">Methanothrix thermoacetophila (strain DSM 6194 / JCM 14653 / NBRC 101360 / PT)</name>
    <name type="common">Methanosaeta thermophila</name>
    <dbReference type="NCBI Taxonomy" id="349307"/>
    <lineage>
        <taxon>Archaea</taxon>
        <taxon>Methanobacteriati</taxon>
        <taxon>Methanobacteriota</taxon>
        <taxon>Stenosarchaea group</taxon>
        <taxon>Methanomicrobia</taxon>
        <taxon>Methanotrichales</taxon>
        <taxon>Methanotrichaceae</taxon>
        <taxon>Methanothrix</taxon>
    </lineage>
</organism>
<evidence type="ECO:0000259" key="7">
    <source>
        <dbReference type="PROSITE" id="PS51352"/>
    </source>
</evidence>
<reference evidence="8 9" key="1">
    <citation type="submission" date="2006-10" db="EMBL/GenBank/DDBJ databases">
        <title>Complete sequence of Methanosaeta thermophila PT.</title>
        <authorList>
            <consortium name="US DOE Joint Genome Institute"/>
            <person name="Copeland A."/>
            <person name="Lucas S."/>
            <person name="Lapidus A."/>
            <person name="Barry K."/>
            <person name="Detter J.C."/>
            <person name="Glavina del Rio T."/>
            <person name="Hammon N."/>
            <person name="Israni S."/>
            <person name="Pitluck S."/>
            <person name="Chain P."/>
            <person name="Malfatti S."/>
            <person name="Shin M."/>
            <person name="Vergez L."/>
            <person name="Schmutz J."/>
            <person name="Larimer F."/>
            <person name="Land M."/>
            <person name="Hauser L."/>
            <person name="Kyrpides N."/>
            <person name="Kim E."/>
            <person name="Smith K.S."/>
            <person name="Ingram-Smith C."/>
            <person name="Richardson P."/>
        </authorList>
    </citation>
    <scope>NUCLEOTIDE SEQUENCE [LARGE SCALE GENOMIC DNA]</scope>
    <source>
        <strain evidence="9">DSM 6194 / JCM 14653 / NBRC 101360 / PT</strain>
    </source>
</reference>
<keyword evidence="9" id="KW-1185">Reference proteome</keyword>
<feature type="disulfide bond" description="Redox-active" evidence="6">
    <location>
        <begin position="23"/>
        <end position="26"/>
    </location>
</feature>
<feature type="active site" description="Nucleophile" evidence="5">
    <location>
        <position position="26"/>
    </location>
</feature>